<evidence type="ECO:0000313" key="4">
    <source>
        <dbReference type="EMBL" id="CAB4221336.1"/>
    </source>
</evidence>
<evidence type="ECO:0000313" key="2">
    <source>
        <dbReference type="EMBL" id="CAB4165820.1"/>
    </source>
</evidence>
<dbReference type="EMBL" id="LR797099">
    <property type="protein sequence ID" value="CAB4186950.1"/>
    <property type="molecule type" value="Genomic_DNA"/>
</dbReference>
<accession>A0A6J5P1L6</accession>
<gene>
    <name evidence="3" type="ORF">UFOVP1146_296</name>
    <name evidence="4" type="ORF">UFOVP1638_269</name>
    <name evidence="1" type="ORF">UFOVP812_209</name>
    <name evidence="2" type="ORF">UFOVP818_356</name>
</gene>
<evidence type="ECO:0000313" key="1">
    <source>
        <dbReference type="EMBL" id="CAB4163940.1"/>
    </source>
</evidence>
<proteinExistence type="predicted"/>
<dbReference type="EMBL" id="LR797502">
    <property type="protein sequence ID" value="CAB4221336.1"/>
    <property type="molecule type" value="Genomic_DNA"/>
</dbReference>
<name>A0A6J5P1L6_9CAUD</name>
<organism evidence="2">
    <name type="scientific">uncultured Caudovirales phage</name>
    <dbReference type="NCBI Taxonomy" id="2100421"/>
    <lineage>
        <taxon>Viruses</taxon>
        <taxon>Duplodnaviria</taxon>
        <taxon>Heunggongvirae</taxon>
        <taxon>Uroviricota</taxon>
        <taxon>Caudoviricetes</taxon>
        <taxon>Peduoviridae</taxon>
        <taxon>Maltschvirus</taxon>
        <taxon>Maltschvirus maltsch</taxon>
    </lineage>
</organism>
<reference evidence="2" key="1">
    <citation type="submission" date="2020-04" db="EMBL/GenBank/DDBJ databases">
        <authorList>
            <person name="Chiriac C."/>
            <person name="Salcher M."/>
            <person name="Ghai R."/>
            <person name="Kavagutti S V."/>
        </authorList>
    </citation>
    <scope>NUCLEOTIDE SEQUENCE</scope>
</reference>
<evidence type="ECO:0000313" key="3">
    <source>
        <dbReference type="EMBL" id="CAB4186950.1"/>
    </source>
</evidence>
<sequence>MVTPEKEKINYMTTNQYSIAILLPTRGRTAALSRSVISLFNRAVNPKSIQLLLAFDNDDDIGRDHFKNELEPWLIEKDIAYMAMEFEPVGYIRLNEYFNALAINADADWLMTWNDDAIMDSAGWDRVITAHTGQFKLLALHTHNDHPYSIFPIIPKAWIDVTKHYSPHQMIDAWVSQQAYMLDIFKRIDVWATHDRHDLTGNNTDSTFEARVALEGHLDTPGDFHHMATVNLRIVETENIANYMKSVGIDTTWWENVKLGDQYPWAKLKENDTNKQMAQFVVDTPLDTVHPLLAGAVKYKV</sequence>
<dbReference type="EMBL" id="LR796758">
    <property type="protein sequence ID" value="CAB4163940.1"/>
    <property type="molecule type" value="Genomic_DNA"/>
</dbReference>
<protein>
    <submittedName>
        <fullName evidence="2">Uncharacterized protein</fullName>
    </submittedName>
</protein>
<dbReference type="EMBL" id="LR796776">
    <property type="protein sequence ID" value="CAB4165820.1"/>
    <property type="molecule type" value="Genomic_DNA"/>
</dbReference>